<gene>
    <name evidence="5" type="ORF">PHAECO_LOCUS1683</name>
</gene>
<name>A0A9N9X0E4_PHACE</name>
<feature type="compositionally biased region" description="Basic and acidic residues" evidence="3">
    <location>
        <begin position="505"/>
        <end position="514"/>
    </location>
</feature>
<dbReference type="EMBL" id="OU896716">
    <property type="protein sequence ID" value="CAG9813955.1"/>
    <property type="molecule type" value="Genomic_DNA"/>
</dbReference>
<evidence type="ECO:0000256" key="2">
    <source>
        <dbReference type="PROSITE-ProRule" id="PRU00176"/>
    </source>
</evidence>
<evidence type="ECO:0000313" key="6">
    <source>
        <dbReference type="Proteomes" id="UP001153737"/>
    </source>
</evidence>
<feature type="domain" description="RRM" evidence="4">
    <location>
        <begin position="402"/>
        <end position="476"/>
    </location>
</feature>
<dbReference type="CDD" id="cd00590">
    <property type="entry name" value="RRM_SF"/>
    <property type="match status" value="1"/>
</dbReference>
<reference evidence="5" key="2">
    <citation type="submission" date="2022-10" db="EMBL/GenBank/DDBJ databases">
        <authorList>
            <consortium name="ENA_rothamsted_submissions"/>
            <consortium name="culmorum"/>
            <person name="King R."/>
        </authorList>
    </citation>
    <scope>NUCLEOTIDE SEQUENCE</scope>
</reference>
<dbReference type="InterPro" id="IPR000504">
    <property type="entry name" value="RRM_dom"/>
</dbReference>
<feature type="compositionally biased region" description="Basic and acidic residues" evidence="3">
    <location>
        <begin position="881"/>
        <end position="899"/>
    </location>
</feature>
<dbReference type="Proteomes" id="UP001153737">
    <property type="component" value="Chromosome 10"/>
</dbReference>
<feature type="region of interest" description="Disordered" evidence="3">
    <location>
        <begin position="481"/>
        <end position="545"/>
    </location>
</feature>
<evidence type="ECO:0000313" key="5">
    <source>
        <dbReference type="EMBL" id="CAG9813955.1"/>
    </source>
</evidence>
<feature type="compositionally biased region" description="Polar residues" evidence="3">
    <location>
        <begin position="46"/>
        <end position="55"/>
    </location>
</feature>
<accession>A0A9N9X0E4</accession>
<feature type="region of interest" description="Disordered" evidence="3">
    <location>
        <begin position="147"/>
        <end position="293"/>
    </location>
</feature>
<dbReference type="PROSITE" id="PS50102">
    <property type="entry name" value="RRM"/>
    <property type="match status" value="1"/>
</dbReference>
<feature type="compositionally biased region" description="Pro residues" evidence="3">
    <location>
        <begin position="157"/>
        <end position="180"/>
    </location>
</feature>
<dbReference type="SMART" id="SM00360">
    <property type="entry name" value="RRM"/>
    <property type="match status" value="1"/>
</dbReference>
<dbReference type="InterPro" id="IPR012677">
    <property type="entry name" value="Nucleotide-bd_a/b_plait_sf"/>
</dbReference>
<feature type="compositionally biased region" description="Low complexity" evidence="3">
    <location>
        <begin position="181"/>
        <end position="195"/>
    </location>
</feature>
<evidence type="ECO:0000259" key="4">
    <source>
        <dbReference type="PROSITE" id="PS50102"/>
    </source>
</evidence>
<feature type="compositionally biased region" description="Basic and acidic residues" evidence="3">
    <location>
        <begin position="522"/>
        <end position="537"/>
    </location>
</feature>
<feature type="compositionally biased region" description="Acidic residues" evidence="3">
    <location>
        <begin position="926"/>
        <end position="941"/>
    </location>
</feature>
<reference evidence="5" key="1">
    <citation type="submission" date="2022-01" db="EMBL/GenBank/DDBJ databases">
        <authorList>
            <person name="King R."/>
        </authorList>
    </citation>
    <scope>NUCLEOTIDE SEQUENCE</scope>
</reference>
<dbReference type="Gene3D" id="3.30.70.330">
    <property type="match status" value="1"/>
</dbReference>
<evidence type="ECO:0000256" key="3">
    <source>
        <dbReference type="SAM" id="MobiDB-lite"/>
    </source>
</evidence>
<dbReference type="OrthoDB" id="4726at2759"/>
<feature type="compositionally biased region" description="Basic residues" evidence="3">
    <location>
        <begin position="274"/>
        <end position="283"/>
    </location>
</feature>
<organism evidence="5 6">
    <name type="scientific">Phaedon cochleariae</name>
    <name type="common">Mustard beetle</name>
    <dbReference type="NCBI Taxonomy" id="80249"/>
    <lineage>
        <taxon>Eukaryota</taxon>
        <taxon>Metazoa</taxon>
        <taxon>Ecdysozoa</taxon>
        <taxon>Arthropoda</taxon>
        <taxon>Hexapoda</taxon>
        <taxon>Insecta</taxon>
        <taxon>Pterygota</taxon>
        <taxon>Neoptera</taxon>
        <taxon>Endopterygota</taxon>
        <taxon>Coleoptera</taxon>
        <taxon>Polyphaga</taxon>
        <taxon>Cucujiformia</taxon>
        <taxon>Chrysomeloidea</taxon>
        <taxon>Chrysomelidae</taxon>
        <taxon>Chrysomelinae</taxon>
        <taxon>Chrysomelini</taxon>
        <taxon>Phaedon</taxon>
    </lineage>
</organism>
<dbReference type="InterPro" id="IPR035979">
    <property type="entry name" value="RBD_domain_sf"/>
</dbReference>
<feature type="region of interest" description="Disordered" evidence="3">
    <location>
        <begin position="831"/>
        <end position="941"/>
    </location>
</feature>
<protein>
    <recommendedName>
        <fullName evidence="4">RRM domain-containing protein</fullName>
    </recommendedName>
</protein>
<dbReference type="AlphaFoldDB" id="A0A9N9X0E4"/>
<proteinExistence type="predicted"/>
<dbReference type="Pfam" id="PF00076">
    <property type="entry name" value="RRM_1"/>
    <property type="match status" value="1"/>
</dbReference>
<feature type="region of interest" description="Disordered" evidence="3">
    <location>
        <begin position="1"/>
        <end position="55"/>
    </location>
</feature>
<dbReference type="GO" id="GO:0003723">
    <property type="term" value="F:RNA binding"/>
    <property type="evidence" value="ECO:0007669"/>
    <property type="project" value="UniProtKB-UniRule"/>
</dbReference>
<keyword evidence="1 2" id="KW-0694">RNA-binding</keyword>
<keyword evidence="6" id="KW-1185">Reference proteome</keyword>
<dbReference type="SUPFAM" id="SSF54928">
    <property type="entry name" value="RNA-binding domain, RBD"/>
    <property type="match status" value="1"/>
</dbReference>
<sequence>MSGDRGVRIDSSLFSKPPPNFKLPTISPSSSKRFKREEPSIPEKQYSPSKSLIENGLSSIQQNYRNDPSARLSQTTPQYVLTATQSFMMTPMSNVQVVQKSPSLPIQNSPVSVDPNYYAFYYDPKSASGYSPTALAAATPAPYPPSLKPFELSHSRYPPPLPLVPPPQNPPPPPLPPTSSTPPYRSAYPPTQYTMTPPPYTPHHIQTTPQYSQATPQYSQTTPQYSQTTPHHSQTTPHYSQTTPQYGQTTPQYSPSPAKPAYYRRTSESEDHHKKNMRKRKKPLSQNIPQRKDWSVEDAKRALEVEKDCNKRNKRQSLIIKFPDLELNRHIVADFHKSIDSVHFQQPSTPRFCFVTLQDSADPETVIQHLNRIPFGQGYLTAEFKKDREDEINVGPEDIDPLTLYVGNLAQDVTKEDMVKAYPRQKRIDIGYAKKMKYTRYAFVSFKTVDDSIEAFQSTHATQMYSKSLIVRFRRLHGTVGMPGEPKLPHNHPKDTETHLYTSPPDEKHPEREQVSAPWDIDISRWEEEDSPVKGERASSYSDDDMDMKPSVVPLKTRFMPGSVDVAFALHKPKVVLVKSEKDVGEDCEVVDQLSQPPVALAFPRPKVLQVKPEKDVGEDCEVMGRLSQPPVALAFPKPKVLLVKPEKDVEKDCEVRGRLSQLPVALTLPKPKVLLVKPEKDVEVDSEVMGRLSQPPVAFTLPKPKVLLVKPEKEVGEDCEVPERLSQPPVAFALPKPMIVKTDIDGGDDAQARQLLPKPICSGLEEEMKKADDFPMPMSVKKDILGNDTATEKTMEGPGSDALDEKYIRKMFTPIILKTEPDEKSMDFEVSSLHNEEGSLTNARTDERDNSSNSKLPCELQERDETMDSTHSWQSTVDVVKGEVVDKGSEGFERKDSAQKNQSNEDSFEFGDWMNIAPTVKNEPVEEDDMSDGVDSSEDDEFSFSHIMKVKAKKTKRVDRSVI</sequence>
<evidence type="ECO:0000256" key="1">
    <source>
        <dbReference type="ARBA" id="ARBA00022884"/>
    </source>
</evidence>
<feature type="compositionally biased region" description="Low complexity" evidence="3">
    <location>
        <begin position="209"/>
        <end position="255"/>
    </location>
</feature>